<comment type="caution">
    <text evidence="1">The sequence shown here is derived from an EMBL/GenBank/DDBJ whole genome shotgun (WGS) entry which is preliminary data.</text>
</comment>
<accession>A0A699UEZ9</accession>
<reference evidence="1" key="1">
    <citation type="journal article" date="2019" name="Sci. Rep.">
        <title>Draft genome of Tanacetum cinerariifolium, the natural source of mosquito coil.</title>
        <authorList>
            <person name="Yamashiro T."/>
            <person name="Shiraishi A."/>
            <person name="Satake H."/>
            <person name="Nakayama K."/>
        </authorList>
    </citation>
    <scope>NUCLEOTIDE SEQUENCE</scope>
</reference>
<dbReference type="EMBL" id="BKCJ011323471">
    <property type="protein sequence ID" value="GFD20613.1"/>
    <property type="molecule type" value="Genomic_DNA"/>
</dbReference>
<name>A0A699UEZ9_TANCI</name>
<organism evidence="1">
    <name type="scientific">Tanacetum cinerariifolium</name>
    <name type="common">Dalmatian daisy</name>
    <name type="synonym">Chrysanthemum cinerariifolium</name>
    <dbReference type="NCBI Taxonomy" id="118510"/>
    <lineage>
        <taxon>Eukaryota</taxon>
        <taxon>Viridiplantae</taxon>
        <taxon>Streptophyta</taxon>
        <taxon>Embryophyta</taxon>
        <taxon>Tracheophyta</taxon>
        <taxon>Spermatophyta</taxon>
        <taxon>Magnoliopsida</taxon>
        <taxon>eudicotyledons</taxon>
        <taxon>Gunneridae</taxon>
        <taxon>Pentapetalae</taxon>
        <taxon>asterids</taxon>
        <taxon>campanulids</taxon>
        <taxon>Asterales</taxon>
        <taxon>Asteraceae</taxon>
        <taxon>Asteroideae</taxon>
        <taxon>Anthemideae</taxon>
        <taxon>Anthemidinae</taxon>
        <taxon>Tanacetum</taxon>
    </lineage>
</organism>
<evidence type="ECO:0000313" key="1">
    <source>
        <dbReference type="EMBL" id="GFD20613.1"/>
    </source>
</evidence>
<sequence>MPHVEYALAVYQQSEFSSPDTGLAVLVFQKGDDPIDATNHMMSFLTSVVTSRAKVTCLSSVPSLRGGEMNCGLRIRFFWFKLRLMDKFFRKRSWNS</sequence>
<protein>
    <submittedName>
        <fullName evidence="1">Uncharacterized protein</fullName>
    </submittedName>
</protein>
<dbReference type="AlphaFoldDB" id="A0A699UEZ9"/>
<gene>
    <name evidence="1" type="ORF">Tci_892582</name>
</gene>
<proteinExistence type="predicted"/>